<accession>A0A2N2E1Q8</accession>
<dbReference type="SUPFAM" id="SSF53328">
    <property type="entry name" value="Formyltransferase"/>
    <property type="match status" value="1"/>
</dbReference>
<evidence type="ECO:0000313" key="6">
    <source>
        <dbReference type="EMBL" id="PKM88611.1"/>
    </source>
</evidence>
<reference evidence="6 7" key="1">
    <citation type="journal article" date="2017" name="ISME J.">
        <title>Potential for microbial H2 and metal transformations associated with novel bacteria and archaea in deep terrestrial subsurface sediments.</title>
        <authorList>
            <person name="Hernsdorf A.W."/>
            <person name="Amano Y."/>
            <person name="Miyakawa K."/>
            <person name="Ise K."/>
            <person name="Suzuki Y."/>
            <person name="Anantharaman K."/>
            <person name="Probst A."/>
            <person name="Burstein D."/>
            <person name="Thomas B.C."/>
            <person name="Banfield J.F."/>
        </authorList>
    </citation>
    <scope>NUCLEOTIDE SEQUENCE [LARGE SCALE GENOMIC DNA]</scope>
    <source>
        <strain evidence="6">HGW-Falkowbacteria-2</strain>
    </source>
</reference>
<dbReference type="Gene3D" id="3.40.50.170">
    <property type="entry name" value="Formyl transferase, N-terminal domain"/>
    <property type="match status" value="1"/>
</dbReference>
<keyword evidence="4" id="KW-0658">Purine biosynthesis</keyword>
<dbReference type="InterPro" id="IPR002376">
    <property type="entry name" value="Formyl_transf_N"/>
</dbReference>
<dbReference type="PANTHER" id="PTHR43369">
    <property type="entry name" value="PHOSPHORIBOSYLGLYCINAMIDE FORMYLTRANSFERASE"/>
    <property type="match status" value="1"/>
</dbReference>
<evidence type="ECO:0000259" key="5">
    <source>
        <dbReference type="Pfam" id="PF00551"/>
    </source>
</evidence>
<evidence type="ECO:0000256" key="4">
    <source>
        <dbReference type="ARBA" id="ARBA00022755"/>
    </source>
</evidence>
<comment type="pathway">
    <text evidence="1">Purine metabolism; IMP biosynthesis via de novo pathway; N(2)-formyl-N(1)-(5-phospho-D-ribosyl)glycinamide from N(1)-(5-phospho-D-ribosyl)glycinamide (10-formyl THF route): step 1/1.</text>
</comment>
<dbReference type="GO" id="GO:0006189">
    <property type="term" value="P:'de novo' IMP biosynthetic process"/>
    <property type="evidence" value="ECO:0007669"/>
    <property type="project" value="TreeGrafter"/>
</dbReference>
<evidence type="ECO:0000313" key="7">
    <source>
        <dbReference type="Proteomes" id="UP000233325"/>
    </source>
</evidence>
<evidence type="ECO:0000256" key="2">
    <source>
        <dbReference type="ARBA" id="ARBA00012254"/>
    </source>
</evidence>
<gene>
    <name evidence="6" type="ORF">CVU83_01450</name>
</gene>
<evidence type="ECO:0000256" key="1">
    <source>
        <dbReference type="ARBA" id="ARBA00005054"/>
    </source>
</evidence>
<keyword evidence="3" id="KW-0808">Transferase</keyword>
<dbReference type="EMBL" id="PHAH01000014">
    <property type="protein sequence ID" value="PKM88611.1"/>
    <property type="molecule type" value="Genomic_DNA"/>
</dbReference>
<proteinExistence type="predicted"/>
<protein>
    <recommendedName>
        <fullName evidence="2">phosphoribosylglycinamide formyltransferase 1</fullName>
        <ecNumber evidence="2">2.1.2.2</ecNumber>
    </recommendedName>
</protein>
<comment type="caution">
    <text evidence="6">The sequence shown here is derived from an EMBL/GenBank/DDBJ whole genome shotgun (WGS) entry which is preliminary data.</text>
</comment>
<dbReference type="EC" id="2.1.2.2" evidence="2"/>
<dbReference type="Proteomes" id="UP000233325">
    <property type="component" value="Unassembled WGS sequence"/>
</dbReference>
<feature type="domain" description="Formyl transferase N-terminal" evidence="5">
    <location>
        <begin position="7"/>
        <end position="178"/>
    </location>
</feature>
<dbReference type="InterPro" id="IPR036477">
    <property type="entry name" value="Formyl_transf_N_sf"/>
</dbReference>
<name>A0A2N2E1Q8_9BACT</name>
<dbReference type="Pfam" id="PF00551">
    <property type="entry name" value="Formyl_trans_N"/>
    <property type="match status" value="1"/>
</dbReference>
<dbReference type="GO" id="GO:0005737">
    <property type="term" value="C:cytoplasm"/>
    <property type="evidence" value="ECO:0007669"/>
    <property type="project" value="TreeGrafter"/>
</dbReference>
<dbReference type="GO" id="GO:0004644">
    <property type="term" value="F:phosphoribosylglycinamide formyltransferase activity"/>
    <property type="evidence" value="ECO:0007669"/>
    <property type="project" value="UniProtKB-EC"/>
</dbReference>
<dbReference type="PANTHER" id="PTHR43369:SF2">
    <property type="entry name" value="PHOSPHORIBOSYLGLYCINAMIDE FORMYLTRANSFERASE"/>
    <property type="match status" value="1"/>
</dbReference>
<evidence type="ECO:0000256" key="3">
    <source>
        <dbReference type="ARBA" id="ARBA00022679"/>
    </source>
</evidence>
<dbReference type="AlphaFoldDB" id="A0A2N2E1Q8"/>
<sequence length="219" mass="24489">MRRQKIRVALIASGSGTDAYAIMKAKANIPEMKVKLLISTKKGAGCLEKAAECKVPAITLDRKDLRAMFNQQLASILAKEKIQLLFLVGCVVKIPALKNVVVYNIHPADIERCGGKGMYGLEPHKKVLADIKDLVTRGRRQINDLFYTEPTIHEVNQEYDSGQYLLKLRLQIPLDITYSYLTGVDDLESAASKLQQHVLPYEWLMLPTAVQIAVKQLAK</sequence>
<organism evidence="6 7">
    <name type="scientific">Candidatus Falkowbacteria bacterium HGW-Falkowbacteria-2</name>
    <dbReference type="NCBI Taxonomy" id="2013769"/>
    <lineage>
        <taxon>Bacteria</taxon>
        <taxon>Candidatus Falkowiibacteriota</taxon>
    </lineage>
</organism>